<accession>A0A1J9QJP5</accession>
<dbReference type="GeneID" id="31020228"/>
<gene>
    <name evidence="2" type="ORF">BKCO1_9300018</name>
</gene>
<dbReference type="EMBL" id="MNUE01000093">
    <property type="protein sequence ID" value="OJD29094.1"/>
    <property type="molecule type" value="Genomic_DNA"/>
</dbReference>
<reference evidence="2 3" key="1">
    <citation type="submission" date="2016-10" db="EMBL/GenBank/DDBJ databases">
        <title>Proteomics and genomics reveal pathogen-plant mechanisms compatible with a hemibiotrophic lifestyle of Diplodia corticola.</title>
        <authorList>
            <person name="Fernandes I."/>
            <person name="De Jonge R."/>
            <person name="Van De Peer Y."/>
            <person name="Devreese B."/>
            <person name="Alves A."/>
            <person name="Esteves A.C."/>
        </authorList>
    </citation>
    <scope>NUCLEOTIDE SEQUENCE [LARGE SCALE GENOMIC DNA]</scope>
    <source>
        <strain evidence="2 3">CBS 112549</strain>
    </source>
</reference>
<keyword evidence="1" id="KW-1133">Transmembrane helix</keyword>
<feature type="transmembrane region" description="Helical" evidence="1">
    <location>
        <begin position="115"/>
        <end position="132"/>
    </location>
</feature>
<evidence type="ECO:0000313" key="3">
    <source>
        <dbReference type="Proteomes" id="UP000183809"/>
    </source>
</evidence>
<organism evidence="2 3">
    <name type="scientific">Diplodia corticola</name>
    <dbReference type="NCBI Taxonomy" id="236234"/>
    <lineage>
        <taxon>Eukaryota</taxon>
        <taxon>Fungi</taxon>
        <taxon>Dikarya</taxon>
        <taxon>Ascomycota</taxon>
        <taxon>Pezizomycotina</taxon>
        <taxon>Dothideomycetes</taxon>
        <taxon>Dothideomycetes incertae sedis</taxon>
        <taxon>Botryosphaeriales</taxon>
        <taxon>Botryosphaeriaceae</taxon>
        <taxon>Diplodia</taxon>
    </lineage>
</organism>
<dbReference type="Proteomes" id="UP000183809">
    <property type="component" value="Unassembled WGS sequence"/>
</dbReference>
<keyword evidence="3" id="KW-1185">Reference proteome</keyword>
<proteinExistence type="predicted"/>
<sequence>MIAGGVAFIVTDVGVKEMSGISTFVYTIPCATGGLATFALLCNIVLFRSLHVLGMPNPLDSPVKRHQKRQVAVVVGVIYNLIFAAADCTMASHLATASGMLLYSSTAALDAARKLAAVSAITAGATVVSDVVHFRQPGNKTKDDHLFVDETDLLVGKSEFRSNSVKDRND</sequence>
<evidence type="ECO:0000256" key="1">
    <source>
        <dbReference type="SAM" id="Phobius"/>
    </source>
</evidence>
<protein>
    <submittedName>
        <fullName evidence="2">Uncharacterized protein</fullName>
    </submittedName>
</protein>
<name>A0A1J9QJP5_9PEZI</name>
<keyword evidence="1" id="KW-0812">Transmembrane</keyword>
<comment type="caution">
    <text evidence="2">The sequence shown here is derived from an EMBL/GenBank/DDBJ whole genome shotgun (WGS) entry which is preliminary data.</text>
</comment>
<evidence type="ECO:0000313" key="2">
    <source>
        <dbReference type="EMBL" id="OJD29094.1"/>
    </source>
</evidence>
<dbReference type="RefSeq" id="XP_020125354.1">
    <property type="nucleotide sequence ID" value="XM_020279964.1"/>
</dbReference>
<dbReference type="AlphaFoldDB" id="A0A1J9QJP5"/>
<feature type="transmembrane region" description="Helical" evidence="1">
    <location>
        <begin position="24"/>
        <end position="50"/>
    </location>
</feature>
<keyword evidence="1" id="KW-0472">Membrane</keyword>
<feature type="transmembrane region" description="Helical" evidence="1">
    <location>
        <begin position="71"/>
        <end position="95"/>
    </location>
</feature>